<dbReference type="Pfam" id="PF01471">
    <property type="entry name" value="PG_binding_1"/>
    <property type="match status" value="1"/>
</dbReference>
<dbReference type="Gene3D" id="1.10.101.10">
    <property type="entry name" value="PGBD-like superfamily/PGBD"/>
    <property type="match status" value="1"/>
</dbReference>
<dbReference type="InterPro" id="IPR036365">
    <property type="entry name" value="PGBD-like_sf"/>
</dbReference>
<dbReference type="InterPro" id="IPR002477">
    <property type="entry name" value="Peptidoglycan-bd-like"/>
</dbReference>
<dbReference type="GO" id="GO:0016787">
    <property type="term" value="F:hydrolase activity"/>
    <property type="evidence" value="ECO:0007669"/>
    <property type="project" value="UniProtKB-KW"/>
</dbReference>
<reference evidence="3 4" key="1">
    <citation type="submission" date="2020-08" db="EMBL/GenBank/DDBJ databases">
        <title>Sequencing the genomes of 1000 actinobacteria strains.</title>
        <authorList>
            <person name="Klenk H.-P."/>
        </authorList>
    </citation>
    <scope>NUCLEOTIDE SEQUENCE [LARGE SCALE GENOMIC DNA]</scope>
    <source>
        <strain evidence="3 4">DSM 44598</strain>
    </source>
</reference>
<evidence type="ECO:0000256" key="1">
    <source>
        <dbReference type="SAM" id="MobiDB-lite"/>
    </source>
</evidence>
<evidence type="ECO:0000259" key="2">
    <source>
        <dbReference type="Pfam" id="PF01471"/>
    </source>
</evidence>
<name>A0A840WE26_9ACTN</name>
<keyword evidence="4" id="KW-1185">Reference proteome</keyword>
<dbReference type="Proteomes" id="UP000579647">
    <property type="component" value="Unassembled WGS sequence"/>
</dbReference>
<sequence>MRFHLSGGASLTVLVLVAAAGTTGFLLRPAEPPANLSPGQSADSAPSSVERFSDERSVEVDLVTGPDLDLELGRGGRVTSTECSAGASLASGEAVAEIDGEPVLALATSAPPYRDLAPGARGPDVAALQSELARLGHDTAEDGTYGEGTATAVRAFQRDGGLPRPDGRMPLAGTLWIPAAEVAVGECHAPIGTTVGPGSSFATVPGTLAEVTVTSPPTARVDGARVLTVGGVTGPFDADGRGDDPDFLRELSDTAEARAARDGEGTRAMGSLALAEPVEVLRVPPGAVSGGSEGTGCLVSEGRTHAVDIVGSTIGSALVVPAGGGDPTTLPGRVDLKGAQAGTCQGTRS</sequence>
<feature type="compositionally biased region" description="Polar residues" evidence="1">
    <location>
        <begin position="37"/>
        <end position="47"/>
    </location>
</feature>
<feature type="domain" description="Peptidoglycan binding-like" evidence="2">
    <location>
        <begin position="121"/>
        <end position="168"/>
    </location>
</feature>
<dbReference type="EMBL" id="JACHDO010000001">
    <property type="protein sequence ID" value="MBB5489586.1"/>
    <property type="molecule type" value="Genomic_DNA"/>
</dbReference>
<dbReference type="RefSeq" id="WP_184361879.1">
    <property type="nucleotide sequence ID" value="NZ_BAAAKM010000107.1"/>
</dbReference>
<dbReference type="SUPFAM" id="SSF47090">
    <property type="entry name" value="PGBD-like"/>
    <property type="match status" value="1"/>
</dbReference>
<organism evidence="3 4">
    <name type="scientific">Nocardiopsis metallicus</name>
    <dbReference type="NCBI Taxonomy" id="179819"/>
    <lineage>
        <taxon>Bacteria</taxon>
        <taxon>Bacillati</taxon>
        <taxon>Actinomycetota</taxon>
        <taxon>Actinomycetes</taxon>
        <taxon>Streptosporangiales</taxon>
        <taxon>Nocardiopsidaceae</taxon>
        <taxon>Nocardiopsis</taxon>
    </lineage>
</organism>
<evidence type="ECO:0000313" key="3">
    <source>
        <dbReference type="EMBL" id="MBB5489586.1"/>
    </source>
</evidence>
<proteinExistence type="predicted"/>
<accession>A0A840WE26</accession>
<evidence type="ECO:0000313" key="4">
    <source>
        <dbReference type="Proteomes" id="UP000579647"/>
    </source>
</evidence>
<dbReference type="InterPro" id="IPR036366">
    <property type="entry name" value="PGBDSf"/>
</dbReference>
<dbReference type="AlphaFoldDB" id="A0A840WE26"/>
<gene>
    <name evidence="3" type="ORF">HNR07_000723</name>
</gene>
<protein>
    <submittedName>
        <fullName evidence="3">Peptidoglycan hydrolase-like protein with peptidoglycan-binding domain</fullName>
    </submittedName>
</protein>
<comment type="caution">
    <text evidence="3">The sequence shown here is derived from an EMBL/GenBank/DDBJ whole genome shotgun (WGS) entry which is preliminary data.</text>
</comment>
<keyword evidence="3" id="KW-0378">Hydrolase</keyword>
<feature type="region of interest" description="Disordered" evidence="1">
    <location>
        <begin position="31"/>
        <end position="58"/>
    </location>
</feature>